<accession>A0AAV4PMI6</accession>
<evidence type="ECO:0000256" key="1">
    <source>
        <dbReference type="SAM" id="Phobius"/>
    </source>
</evidence>
<dbReference type="AlphaFoldDB" id="A0AAV4PMI6"/>
<name>A0AAV4PMI6_CAEEX</name>
<dbReference type="EMBL" id="BPLR01004961">
    <property type="protein sequence ID" value="GIX98777.1"/>
    <property type="molecule type" value="Genomic_DNA"/>
</dbReference>
<evidence type="ECO:0000313" key="2">
    <source>
        <dbReference type="EMBL" id="GIX98777.1"/>
    </source>
</evidence>
<feature type="transmembrane region" description="Helical" evidence="1">
    <location>
        <begin position="34"/>
        <end position="52"/>
    </location>
</feature>
<sequence>MSSKVTMTSTITSSPYSLIKIMSCLRTKRAHQKLFLIIIASKCLGIALNTVVNNVVTFHPGCTIVGIVVQHLSFDFVLETITSTETITLAEIFRAFELQHAKFCLMKFHSENLI</sequence>
<dbReference type="Proteomes" id="UP001054945">
    <property type="component" value="Unassembled WGS sequence"/>
</dbReference>
<keyword evidence="1" id="KW-0812">Transmembrane</keyword>
<protein>
    <submittedName>
        <fullName evidence="2">Uncharacterized protein</fullName>
    </submittedName>
</protein>
<reference evidence="2 3" key="1">
    <citation type="submission" date="2021-06" db="EMBL/GenBank/DDBJ databases">
        <title>Caerostris extrusa draft genome.</title>
        <authorList>
            <person name="Kono N."/>
            <person name="Arakawa K."/>
        </authorList>
    </citation>
    <scope>NUCLEOTIDE SEQUENCE [LARGE SCALE GENOMIC DNA]</scope>
</reference>
<comment type="caution">
    <text evidence="2">The sequence shown here is derived from an EMBL/GenBank/DDBJ whole genome shotgun (WGS) entry which is preliminary data.</text>
</comment>
<keyword evidence="1" id="KW-0472">Membrane</keyword>
<organism evidence="2 3">
    <name type="scientific">Caerostris extrusa</name>
    <name type="common">Bark spider</name>
    <name type="synonym">Caerostris bankana</name>
    <dbReference type="NCBI Taxonomy" id="172846"/>
    <lineage>
        <taxon>Eukaryota</taxon>
        <taxon>Metazoa</taxon>
        <taxon>Ecdysozoa</taxon>
        <taxon>Arthropoda</taxon>
        <taxon>Chelicerata</taxon>
        <taxon>Arachnida</taxon>
        <taxon>Araneae</taxon>
        <taxon>Araneomorphae</taxon>
        <taxon>Entelegynae</taxon>
        <taxon>Araneoidea</taxon>
        <taxon>Araneidae</taxon>
        <taxon>Caerostris</taxon>
    </lineage>
</organism>
<gene>
    <name evidence="2" type="ORF">CEXT_699811</name>
</gene>
<evidence type="ECO:0000313" key="3">
    <source>
        <dbReference type="Proteomes" id="UP001054945"/>
    </source>
</evidence>
<keyword evidence="3" id="KW-1185">Reference proteome</keyword>
<keyword evidence="1" id="KW-1133">Transmembrane helix</keyword>
<proteinExistence type="predicted"/>